<dbReference type="InterPro" id="IPR036950">
    <property type="entry name" value="PBP_transglycosylase"/>
</dbReference>
<evidence type="ECO:0000256" key="7">
    <source>
        <dbReference type="ARBA" id="ARBA00022984"/>
    </source>
</evidence>
<keyword evidence="10 11" id="KW-0961">Cell wall biogenesis/degradation</keyword>
<evidence type="ECO:0000256" key="2">
    <source>
        <dbReference type="ARBA" id="ARBA00022519"/>
    </source>
</evidence>
<evidence type="ECO:0000256" key="11">
    <source>
        <dbReference type="HAMAP-Rule" id="MF_00766"/>
    </source>
</evidence>
<gene>
    <name evidence="11" type="primary">mtgA</name>
    <name evidence="13" type="ORF">SAMN04487951_11651</name>
</gene>
<dbReference type="GO" id="GO:0016763">
    <property type="term" value="F:pentosyltransferase activity"/>
    <property type="evidence" value="ECO:0007669"/>
    <property type="project" value="InterPro"/>
</dbReference>
<name>A0A1H0HRF8_9GAMM</name>
<dbReference type="Gene3D" id="1.10.3810.10">
    <property type="entry name" value="Biosynthetic peptidoglycan transglycosylase-like"/>
    <property type="match status" value="1"/>
</dbReference>
<keyword evidence="3 11" id="KW-0328">Glycosyltransferase</keyword>
<keyword evidence="4 11" id="KW-0808">Transferase</keyword>
<dbReference type="PANTHER" id="PTHR30400:SF0">
    <property type="entry name" value="BIOSYNTHETIC PEPTIDOGLYCAN TRANSGLYCOSYLASE"/>
    <property type="match status" value="1"/>
</dbReference>
<reference evidence="14" key="1">
    <citation type="submission" date="2016-10" db="EMBL/GenBank/DDBJ databases">
        <authorList>
            <person name="Varghese N."/>
            <person name="Submissions S."/>
        </authorList>
    </citation>
    <scope>NUCLEOTIDE SEQUENCE [LARGE SCALE GENOMIC DNA]</scope>
    <source>
        <strain evidence="14">CGMCC 1.6494</strain>
    </source>
</reference>
<dbReference type="GO" id="GO:0008360">
    <property type="term" value="P:regulation of cell shape"/>
    <property type="evidence" value="ECO:0007669"/>
    <property type="project" value="UniProtKB-KW"/>
</dbReference>
<dbReference type="PANTHER" id="PTHR30400">
    <property type="entry name" value="MONOFUNCTIONAL BIOSYNTHETIC PEPTIDOGLYCAN TRANSGLYCOSYLASE"/>
    <property type="match status" value="1"/>
</dbReference>
<dbReference type="InterPro" id="IPR011812">
    <property type="entry name" value="Pep_trsgly"/>
</dbReference>
<keyword evidence="8 11" id="KW-1133">Transmembrane helix</keyword>
<dbReference type="HAMAP" id="MF_00766">
    <property type="entry name" value="PGT_MtgA"/>
    <property type="match status" value="1"/>
</dbReference>
<keyword evidence="1 11" id="KW-1003">Cell membrane</keyword>
<comment type="subcellular location">
    <subcellularLocation>
        <location evidence="11">Cell inner membrane</location>
        <topology evidence="11">Single-pass membrane protein</topology>
    </subcellularLocation>
</comment>
<evidence type="ECO:0000256" key="4">
    <source>
        <dbReference type="ARBA" id="ARBA00022679"/>
    </source>
</evidence>
<dbReference type="GO" id="GO:0005886">
    <property type="term" value="C:plasma membrane"/>
    <property type="evidence" value="ECO:0007669"/>
    <property type="project" value="UniProtKB-SubCell"/>
</dbReference>
<dbReference type="GO" id="GO:0009252">
    <property type="term" value="P:peptidoglycan biosynthetic process"/>
    <property type="evidence" value="ECO:0007669"/>
    <property type="project" value="UniProtKB-UniRule"/>
</dbReference>
<dbReference type="EMBL" id="FNII01000016">
    <property type="protein sequence ID" value="SDO21401.1"/>
    <property type="molecule type" value="Genomic_DNA"/>
</dbReference>
<dbReference type="UniPathway" id="UPA00219"/>
<evidence type="ECO:0000256" key="3">
    <source>
        <dbReference type="ARBA" id="ARBA00022676"/>
    </source>
</evidence>
<organism evidence="13 14">
    <name type="scientific">Vreelandella arcis</name>
    <dbReference type="NCBI Taxonomy" id="416873"/>
    <lineage>
        <taxon>Bacteria</taxon>
        <taxon>Pseudomonadati</taxon>
        <taxon>Pseudomonadota</taxon>
        <taxon>Gammaproteobacteria</taxon>
        <taxon>Oceanospirillales</taxon>
        <taxon>Halomonadaceae</taxon>
        <taxon>Vreelandella</taxon>
    </lineage>
</organism>
<keyword evidence="6 11" id="KW-0133">Cell shape</keyword>
<comment type="similarity">
    <text evidence="11">Belongs to the glycosyltransferase 51 family.</text>
</comment>
<dbReference type="RefSeq" id="WP_089707613.1">
    <property type="nucleotide sequence ID" value="NZ_FNII01000016.1"/>
</dbReference>
<dbReference type="InterPro" id="IPR023346">
    <property type="entry name" value="Lysozyme-like_dom_sf"/>
</dbReference>
<comment type="pathway">
    <text evidence="11">Cell wall biogenesis; peptidoglycan biosynthesis.</text>
</comment>
<dbReference type="GO" id="GO:0009274">
    <property type="term" value="C:peptidoglycan-based cell wall"/>
    <property type="evidence" value="ECO:0007669"/>
    <property type="project" value="InterPro"/>
</dbReference>
<dbReference type="AlphaFoldDB" id="A0A1H0HRF8"/>
<comment type="function">
    <text evidence="11">Peptidoglycan polymerase that catalyzes glycan chain elongation from lipid-linked precursors.</text>
</comment>
<dbReference type="GO" id="GO:0008955">
    <property type="term" value="F:peptidoglycan glycosyltransferase activity"/>
    <property type="evidence" value="ECO:0007669"/>
    <property type="project" value="UniProtKB-UniRule"/>
</dbReference>
<protein>
    <recommendedName>
        <fullName evidence="11">Biosynthetic peptidoglycan transglycosylase</fullName>
        <ecNumber evidence="11">2.4.99.28</ecNumber>
    </recommendedName>
    <alternativeName>
        <fullName evidence="11">Glycan polymerase</fullName>
    </alternativeName>
    <alternativeName>
        <fullName evidence="11">Peptidoglycan glycosyltransferase MtgA</fullName>
        <shortName evidence="11">PGT</shortName>
    </alternativeName>
</protein>
<feature type="transmembrane region" description="Helical" evidence="11">
    <location>
        <begin position="12"/>
        <end position="35"/>
    </location>
</feature>
<dbReference type="SUPFAM" id="SSF53955">
    <property type="entry name" value="Lysozyme-like"/>
    <property type="match status" value="1"/>
</dbReference>
<evidence type="ECO:0000256" key="9">
    <source>
        <dbReference type="ARBA" id="ARBA00023136"/>
    </source>
</evidence>
<evidence type="ECO:0000256" key="5">
    <source>
        <dbReference type="ARBA" id="ARBA00022692"/>
    </source>
</evidence>
<sequence>MLKRALRRLASWLWWWVWRGVFLFVALSVSLVMLFRVVPPPGSMVMVERKIQSWVYSEPIRLHQEWRGWEELASSAKVAVIAAEDQRFPNHHGFDFVELRRALEASRDGGRLRGASTLSQQTAKNVFLWTGRSWIRKGFEAWFTVLIELLWGKQRILEVYLNVAEWDTGVFGLEAAAQHYFGVSASALTDRQASLLAAILPSPLTRSASQPSPQVEQRSQWVRQQMRNLGGAEYLQHISANN</sequence>
<dbReference type="EC" id="2.4.99.28" evidence="11"/>
<comment type="catalytic activity">
    <reaction evidence="11">
        <text>[GlcNAc-(1-&gt;4)-Mur2Ac(oyl-L-Ala-gamma-D-Glu-L-Lys-D-Ala-D-Ala)](n)-di-trans,octa-cis-undecaprenyl diphosphate + beta-D-GlcNAc-(1-&gt;4)-Mur2Ac(oyl-L-Ala-gamma-D-Glu-L-Lys-D-Ala-D-Ala)-di-trans,octa-cis-undecaprenyl diphosphate = [GlcNAc-(1-&gt;4)-Mur2Ac(oyl-L-Ala-gamma-D-Glu-L-Lys-D-Ala-D-Ala)](n+1)-di-trans,octa-cis-undecaprenyl diphosphate + di-trans,octa-cis-undecaprenyl diphosphate + H(+)</text>
        <dbReference type="Rhea" id="RHEA:23708"/>
        <dbReference type="Rhea" id="RHEA-COMP:9602"/>
        <dbReference type="Rhea" id="RHEA-COMP:9603"/>
        <dbReference type="ChEBI" id="CHEBI:15378"/>
        <dbReference type="ChEBI" id="CHEBI:58405"/>
        <dbReference type="ChEBI" id="CHEBI:60033"/>
        <dbReference type="ChEBI" id="CHEBI:78435"/>
        <dbReference type="EC" id="2.4.99.28"/>
    </reaction>
</comment>
<evidence type="ECO:0000256" key="8">
    <source>
        <dbReference type="ARBA" id="ARBA00022989"/>
    </source>
</evidence>
<keyword evidence="14" id="KW-1185">Reference proteome</keyword>
<dbReference type="Proteomes" id="UP000199677">
    <property type="component" value="Unassembled WGS sequence"/>
</dbReference>
<keyword evidence="9 11" id="KW-0472">Membrane</keyword>
<dbReference type="Pfam" id="PF00912">
    <property type="entry name" value="Transgly"/>
    <property type="match status" value="1"/>
</dbReference>
<evidence type="ECO:0000256" key="6">
    <source>
        <dbReference type="ARBA" id="ARBA00022960"/>
    </source>
</evidence>
<dbReference type="InterPro" id="IPR001264">
    <property type="entry name" value="Glyco_trans_51"/>
</dbReference>
<dbReference type="STRING" id="416873.SAMN04487951_11651"/>
<evidence type="ECO:0000259" key="12">
    <source>
        <dbReference type="Pfam" id="PF00912"/>
    </source>
</evidence>
<evidence type="ECO:0000313" key="14">
    <source>
        <dbReference type="Proteomes" id="UP000199677"/>
    </source>
</evidence>
<evidence type="ECO:0000313" key="13">
    <source>
        <dbReference type="EMBL" id="SDO21401.1"/>
    </source>
</evidence>
<evidence type="ECO:0000256" key="1">
    <source>
        <dbReference type="ARBA" id="ARBA00022475"/>
    </source>
</evidence>
<dbReference type="NCBIfam" id="TIGR02070">
    <property type="entry name" value="mono_pep_trsgly"/>
    <property type="match status" value="1"/>
</dbReference>
<dbReference type="GO" id="GO:0071555">
    <property type="term" value="P:cell wall organization"/>
    <property type="evidence" value="ECO:0007669"/>
    <property type="project" value="UniProtKB-KW"/>
</dbReference>
<evidence type="ECO:0000256" key="10">
    <source>
        <dbReference type="ARBA" id="ARBA00023316"/>
    </source>
</evidence>
<keyword evidence="7 11" id="KW-0573">Peptidoglycan synthesis</keyword>
<keyword evidence="5 11" id="KW-0812">Transmembrane</keyword>
<proteinExistence type="inferred from homology"/>
<dbReference type="OrthoDB" id="9766909at2"/>
<keyword evidence="2 11" id="KW-0997">Cell inner membrane</keyword>
<accession>A0A1H0HRF8</accession>
<feature type="domain" description="Glycosyl transferase family 51" evidence="12">
    <location>
        <begin position="63"/>
        <end position="226"/>
    </location>
</feature>